<accession>A0A8H9HZR2</accession>
<keyword evidence="1" id="KW-1133">Transmembrane helix</keyword>
<gene>
    <name evidence="2" type="ORF">GCM10010502_68230</name>
    <name evidence="3" type="ORF">HS99_0018365</name>
</gene>
<proteinExistence type="predicted"/>
<dbReference type="AlphaFoldDB" id="A0A1E7NEG8"/>
<keyword evidence="1" id="KW-0812">Transmembrane</keyword>
<reference evidence="3" key="4">
    <citation type="submission" date="2016-08" db="EMBL/GenBank/DDBJ databases">
        <title>Sequencing, Assembly and Comparative Genomics of S. aureofaciens ATCC 10762.</title>
        <authorList>
            <person name="Gradnigo J.S."/>
            <person name="Johnson N."/>
            <person name="Somerville G.A."/>
        </authorList>
    </citation>
    <scope>NUCLEOTIDE SEQUENCE [LARGE SCALE GENOMIC DNA]</scope>
    <source>
        <strain evidence="3">ATCC 10762</strain>
    </source>
</reference>
<feature type="transmembrane region" description="Helical" evidence="1">
    <location>
        <begin position="60"/>
        <end position="78"/>
    </location>
</feature>
<dbReference type="KEGG" id="kau:B6264_30650"/>
<evidence type="ECO:0000313" key="4">
    <source>
        <dbReference type="Proteomes" id="UP000037395"/>
    </source>
</evidence>
<keyword evidence="4" id="KW-1185">Reference proteome</keyword>
<evidence type="ECO:0000313" key="3">
    <source>
        <dbReference type="EMBL" id="OEV39062.1"/>
    </source>
</evidence>
<organism evidence="3 4">
    <name type="scientific">Kitasatospora aureofaciens</name>
    <name type="common">Streptomyces aureofaciens</name>
    <dbReference type="NCBI Taxonomy" id="1894"/>
    <lineage>
        <taxon>Bacteria</taxon>
        <taxon>Bacillati</taxon>
        <taxon>Actinomycetota</taxon>
        <taxon>Actinomycetes</taxon>
        <taxon>Kitasatosporales</taxon>
        <taxon>Streptomycetaceae</taxon>
        <taxon>Kitasatospora</taxon>
    </lineage>
</organism>
<evidence type="ECO:0000256" key="1">
    <source>
        <dbReference type="SAM" id="Phobius"/>
    </source>
</evidence>
<reference evidence="2" key="5">
    <citation type="submission" date="2020-09" db="EMBL/GenBank/DDBJ databases">
        <authorList>
            <person name="Sun Q."/>
            <person name="Ohkuma M."/>
        </authorList>
    </citation>
    <scope>NUCLEOTIDE SEQUENCE</scope>
    <source>
        <strain evidence="2">JCM 4434</strain>
    </source>
</reference>
<dbReference type="Proteomes" id="UP000610124">
    <property type="component" value="Unassembled WGS sequence"/>
</dbReference>
<name>A0A1E7NEG8_KITAU</name>
<keyword evidence="1" id="KW-0472">Membrane</keyword>
<reference evidence="3 4" key="2">
    <citation type="submission" date="2014-07" db="EMBL/GenBank/DDBJ databases">
        <authorList>
            <person name="Zhang J.E."/>
            <person name="Yang H."/>
            <person name="Guo J."/>
            <person name="Deng Z."/>
            <person name="Luo H."/>
            <person name="Luo M."/>
            <person name="Zhao B."/>
        </authorList>
    </citation>
    <scope>NUCLEOTIDE SEQUENCE [LARGE SCALE GENOMIC DNA]</scope>
    <source>
        <strain evidence="3">ATCC 10762</strain>
        <strain evidence="4">ATCC 10762 / DSM 40127 / CCM 3239 / JCM 4008 / LMG 5968 / NBRC 12843 / NCIMB 8234 / A-377</strain>
    </source>
</reference>
<protein>
    <submittedName>
        <fullName evidence="3">Uncharacterized protein</fullName>
    </submittedName>
</protein>
<dbReference type="EMBL" id="JPRF03000002">
    <property type="protein sequence ID" value="OEV39062.1"/>
    <property type="molecule type" value="Genomic_DNA"/>
</dbReference>
<dbReference type="Proteomes" id="UP000037395">
    <property type="component" value="Unassembled WGS sequence"/>
</dbReference>
<reference evidence="2 5" key="1">
    <citation type="journal article" date="2014" name="Int. J. Syst. Evol. Microbiol.">
        <title>Complete genome sequence of Corynebacterium casei LMG S-19264T (=DSM 44701T), isolated from a smear-ripened cheese.</title>
        <authorList>
            <consortium name="US DOE Joint Genome Institute (JGI-PGF)"/>
            <person name="Walter F."/>
            <person name="Albersmeier A."/>
            <person name="Kalinowski J."/>
            <person name="Ruckert C."/>
        </authorList>
    </citation>
    <scope>NUCLEOTIDE SEQUENCE [LARGE SCALE GENOMIC DNA]</scope>
    <source>
        <strain evidence="2 5">JCM 4434</strain>
    </source>
</reference>
<comment type="caution">
    <text evidence="3">The sequence shown here is derived from an EMBL/GenBank/DDBJ whole genome shotgun (WGS) entry which is preliminary data.</text>
</comment>
<evidence type="ECO:0000313" key="2">
    <source>
        <dbReference type="EMBL" id="GGV03836.1"/>
    </source>
</evidence>
<dbReference type="EMBL" id="BMUB01000031">
    <property type="protein sequence ID" value="GGV03836.1"/>
    <property type="molecule type" value="Genomic_DNA"/>
</dbReference>
<reference evidence="4" key="3">
    <citation type="submission" date="2016-08" db="EMBL/GenBank/DDBJ databases">
        <title>Sequencing, assembly and comparative genomics of S. aureofaciens ATCC 10762.</title>
        <authorList>
            <person name="Gradnigo J.S."/>
            <person name="Johnson N."/>
            <person name="Somerville G.A."/>
        </authorList>
    </citation>
    <scope>NUCLEOTIDE SEQUENCE [LARGE SCALE GENOMIC DNA]</scope>
    <source>
        <strain evidence="4">ATCC 10762 / DSM 40127 / CCM 3239 / JCM 4008 / LMG 5968 / NBRC 12843 / NCIMB 8234 / A-377</strain>
    </source>
</reference>
<sequence length="85" mass="8970">MALDRVLRQGFVVPAAGFPETNMPDQSAREGVACWALAWFGLRVAASGALAIGVRGRRSGGSVSVLLAAGVAVDGFYARHQRRRS</sequence>
<evidence type="ECO:0000313" key="5">
    <source>
        <dbReference type="Proteomes" id="UP000610124"/>
    </source>
</evidence>
<accession>A0A1E7NEG8</accession>
<feature type="transmembrane region" description="Helical" evidence="1">
    <location>
        <begin position="32"/>
        <end position="54"/>
    </location>
</feature>